<dbReference type="PANTHER" id="PTHR31798">
    <property type="entry name" value="HYDROXYPROLINE-RICH GLYCOPROTEIN-LIKE"/>
    <property type="match status" value="1"/>
</dbReference>
<comment type="caution">
    <text evidence="2">The sequence shown here is derived from an EMBL/GenBank/DDBJ whole genome shotgun (WGS) entry which is preliminary data.</text>
</comment>
<evidence type="ECO:0000313" key="2">
    <source>
        <dbReference type="EMBL" id="MCL7051676.1"/>
    </source>
</evidence>
<evidence type="ECO:0000313" key="3">
    <source>
        <dbReference type="Proteomes" id="UP001177140"/>
    </source>
</evidence>
<feature type="region of interest" description="Disordered" evidence="1">
    <location>
        <begin position="462"/>
        <end position="504"/>
    </location>
</feature>
<organism evidence="2 3">
    <name type="scientific">Papaver nudicaule</name>
    <name type="common">Iceland poppy</name>
    <dbReference type="NCBI Taxonomy" id="74823"/>
    <lineage>
        <taxon>Eukaryota</taxon>
        <taxon>Viridiplantae</taxon>
        <taxon>Streptophyta</taxon>
        <taxon>Embryophyta</taxon>
        <taxon>Tracheophyta</taxon>
        <taxon>Spermatophyta</taxon>
        <taxon>Magnoliopsida</taxon>
        <taxon>Ranunculales</taxon>
        <taxon>Papaveraceae</taxon>
        <taxon>Papaveroideae</taxon>
        <taxon>Papaver</taxon>
    </lineage>
</organism>
<feature type="region of interest" description="Disordered" evidence="1">
    <location>
        <begin position="273"/>
        <end position="294"/>
    </location>
</feature>
<dbReference type="AlphaFoldDB" id="A0AA42B5T6"/>
<evidence type="ECO:0000256" key="1">
    <source>
        <dbReference type="SAM" id="MobiDB-lite"/>
    </source>
</evidence>
<keyword evidence="3" id="KW-1185">Reference proteome</keyword>
<feature type="compositionally biased region" description="Polar residues" evidence="1">
    <location>
        <begin position="273"/>
        <end position="282"/>
    </location>
</feature>
<sequence>MRGGLHDTSMDTITAAATAIVSAEARVQQSTSLQKRRWGSCWSGYWCFGAQRNRKRIGHAVLTPEPMISGSATAPGAEISSRPPSLILPFVAPPSSPASFLQSDPNSSAQSPAGLLSFTSFSANVYSPGPNSIFAIGPYAHEKNLVSPPVFSAFTTEPSTAPFTPPPEPIQLTTPSSPEVPFAQLLSSSLDPNLRNHDPNQNFPLSHHAFQSYQLYPGSPVGQLISPGSVKSGASSPFPDCDFNSGGRTYLEFHTGDVPKLWNIEGLSTSKWVTTRQSSGSLTPDPAGPTANERDFLSENQIPEGTGDVSDLWNMNGFSASNWVTRTRQSSGSLTPDPAGPSPNYKEFLSENQISEGTADVSNLWNLNELSASRWVTRTRQSSGSRTPDPSVAFYDKEFILANQISEVASLANSDNGSEINDTTMNHRVSFELNAMEVATCLEKELGVPLKTISEFAPASAVNAGKPESDGPPNQAEGPPANDLVEKDCGDGEKDQQHIPQPSILTSIGSVKEFKFENTDEGTSAKPAGKSEWWAKEDVATKESGPHDNWTFFPVLQPGVS</sequence>
<name>A0AA42B5T6_PAPNU</name>
<accession>A0AA42B5T6</accession>
<gene>
    <name evidence="2" type="ORF">MKW94_015510</name>
</gene>
<evidence type="ECO:0008006" key="4">
    <source>
        <dbReference type="Google" id="ProtNLM"/>
    </source>
</evidence>
<protein>
    <recommendedName>
        <fullName evidence="4">Hydroxyproline-rich glycoprotein family protein</fullName>
    </recommendedName>
</protein>
<proteinExistence type="predicted"/>
<dbReference type="EMBL" id="JAJJMA010341217">
    <property type="protein sequence ID" value="MCL7051676.1"/>
    <property type="molecule type" value="Genomic_DNA"/>
</dbReference>
<dbReference type="PANTHER" id="PTHR31798:SF10">
    <property type="entry name" value="OS02G0822000 PROTEIN"/>
    <property type="match status" value="1"/>
</dbReference>
<dbReference type="InterPro" id="IPR040420">
    <property type="entry name" value="At1g76660-like"/>
</dbReference>
<reference evidence="2" key="1">
    <citation type="submission" date="2022-03" db="EMBL/GenBank/DDBJ databases">
        <title>A functionally conserved STORR gene fusion in Papaver species that diverged 16.8 million years ago.</title>
        <authorList>
            <person name="Catania T."/>
        </authorList>
    </citation>
    <scope>NUCLEOTIDE SEQUENCE</scope>
    <source>
        <strain evidence="2">S-191538</strain>
    </source>
</reference>
<dbReference type="Proteomes" id="UP001177140">
    <property type="component" value="Unassembled WGS sequence"/>
</dbReference>
<feature type="compositionally biased region" description="Basic and acidic residues" evidence="1">
    <location>
        <begin position="484"/>
        <end position="497"/>
    </location>
</feature>
<feature type="region of interest" description="Disordered" evidence="1">
    <location>
        <begin position="157"/>
        <end position="177"/>
    </location>
</feature>